<evidence type="ECO:0000313" key="1">
    <source>
        <dbReference type="EMBL" id="AUN99710.1"/>
    </source>
</evidence>
<dbReference type="PANTHER" id="PTHR37309">
    <property type="entry name" value="SLR0284 PROTEIN"/>
    <property type="match status" value="1"/>
</dbReference>
<dbReference type="OrthoDB" id="7205479at2"/>
<dbReference type="KEGG" id="bsto:C0V70_16670"/>
<gene>
    <name evidence="1" type="ORF">C0V70_16670</name>
</gene>
<dbReference type="RefSeq" id="WP_102245001.1">
    <property type="nucleotide sequence ID" value="NZ_CP025704.1"/>
</dbReference>
<dbReference type="PANTHER" id="PTHR37309:SF1">
    <property type="entry name" value="SLR0284 PROTEIN"/>
    <property type="match status" value="1"/>
</dbReference>
<dbReference type="Pfam" id="PF04020">
    <property type="entry name" value="Phage_holin_4_2"/>
    <property type="match status" value="1"/>
</dbReference>
<dbReference type="AlphaFoldDB" id="A0A2K9NW34"/>
<dbReference type="Proteomes" id="UP000235584">
    <property type="component" value="Chromosome"/>
</dbReference>
<keyword evidence="2" id="KW-1185">Reference proteome</keyword>
<protein>
    <submittedName>
        <fullName evidence="1">Uncharacterized protein</fullName>
    </submittedName>
</protein>
<dbReference type="InterPro" id="IPR007165">
    <property type="entry name" value="Phage_holin_4_2"/>
</dbReference>
<organism evidence="1 2">
    <name type="scientific">Bacteriovorax stolpii</name>
    <name type="common">Bdellovibrio stolpii</name>
    <dbReference type="NCBI Taxonomy" id="960"/>
    <lineage>
        <taxon>Bacteria</taxon>
        <taxon>Pseudomonadati</taxon>
        <taxon>Bdellovibrionota</taxon>
        <taxon>Bacteriovoracia</taxon>
        <taxon>Bacteriovoracales</taxon>
        <taxon>Bacteriovoracaceae</taxon>
        <taxon>Bacteriovorax</taxon>
    </lineage>
</organism>
<name>A0A2K9NW34_BACTC</name>
<sequence>MLHILLVWVFSAIALLVTSKLVKGFDIKDFRSAMVASVVIGLLNAILKPILFILTLPINILTLGLFTFVIIAIVLRMAAGLMSSFKIDGWATAIIASVVLTIVQILIDLVIF</sequence>
<evidence type="ECO:0000313" key="2">
    <source>
        <dbReference type="Proteomes" id="UP000235584"/>
    </source>
</evidence>
<accession>A0A2K9NW34</accession>
<dbReference type="EMBL" id="CP025704">
    <property type="protein sequence ID" value="AUN99710.1"/>
    <property type="molecule type" value="Genomic_DNA"/>
</dbReference>
<proteinExistence type="predicted"/>
<reference evidence="1 2" key="1">
    <citation type="submission" date="2018-01" db="EMBL/GenBank/DDBJ databases">
        <title>Complete genome sequence of Bacteriovorax stolpii DSM12778.</title>
        <authorList>
            <person name="Tang B."/>
            <person name="Chang J."/>
        </authorList>
    </citation>
    <scope>NUCLEOTIDE SEQUENCE [LARGE SCALE GENOMIC DNA]</scope>
    <source>
        <strain evidence="1 2">DSM 12778</strain>
    </source>
</reference>